<dbReference type="EMBL" id="BX908798">
    <property type="protein sequence ID" value="SPJ31888.1"/>
    <property type="molecule type" value="Genomic_DNA"/>
</dbReference>
<reference evidence="1 2" key="1">
    <citation type="journal article" date="2004" name="Science">
        <title>Illuminating the evolutionary history of chlamydiae.</title>
        <authorList>
            <person name="Horn M."/>
            <person name="Collingro A."/>
            <person name="Schmitz-Esser S."/>
            <person name="Beier C.L."/>
            <person name="Purkhold U."/>
            <person name="Fartmann B."/>
            <person name="Brandt P."/>
            <person name="Nyakatura G.J."/>
            <person name="Droege M."/>
            <person name="Frishman D."/>
            <person name="Rattei T."/>
            <person name="Mewes H."/>
            <person name="Wagner M."/>
        </authorList>
    </citation>
    <scope>NUCLEOTIDE SEQUENCE [LARGE SCALE GENOMIC DNA]</scope>
    <source>
        <strain evidence="1 2">UWE25</strain>
    </source>
</reference>
<dbReference type="PRINTS" id="PR01595">
    <property type="entry name" value="SYCDCHAPRONE"/>
</dbReference>
<dbReference type="OrthoDB" id="19049at2"/>
<sequence>MKLKMEILFMKTHRHVDLEKLEEIKRICFLHLLEDGLLSKSSFDLDPEKMTKLYSRAYQLYTAGKFQNAQAIFSLLALVEYNEFNFIYGWASCCLMLKEYEKAAEGYIRCGMLDLKNPLPYFYAADCYLNKQERVSACIALQIVIRRAQLNSQYSEIQKRAEMTLETLMPSQQKTKQPRHHDY</sequence>
<proteinExistence type="predicted"/>
<evidence type="ECO:0008006" key="3">
    <source>
        <dbReference type="Google" id="ProtNLM"/>
    </source>
</evidence>
<protein>
    <recommendedName>
        <fullName evidence="3">Type III secretion chaperone SycD/LcrH</fullName>
    </recommendedName>
</protein>
<evidence type="ECO:0000313" key="2">
    <source>
        <dbReference type="Proteomes" id="UP000000529"/>
    </source>
</evidence>
<dbReference type="InterPro" id="IPR011990">
    <property type="entry name" value="TPR-like_helical_dom_sf"/>
</dbReference>
<dbReference type="KEGG" id="pcu:PC_RS07315"/>
<dbReference type="Gene3D" id="1.25.40.10">
    <property type="entry name" value="Tetratricopeptide repeat domain"/>
    <property type="match status" value="1"/>
</dbReference>
<dbReference type="AlphaFoldDB" id="A0A2P9HA55"/>
<organism evidence="1 2">
    <name type="scientific">Protochlamydia amoebophila (strain UWE25)</name>
    <dbReference type="NCBI Taxonomy" id="264201"/>
    <lineage>
        <taxon>Bacteria</taxon>
        <taxon>Pseudomonadati</taxon>
        <taxon>Chlamydiota</taxon>
        <taxon>Chlamydiia</taxon>
        <taxon>Parachlamydiales</taxon>
        <taxon>Parachlamydiaceae</taxon>
        <taxon>Candidatus Protochlamydia</taxon>
    </lineage>
</organism>
<evidence type="ECO:0000313" key="1">
    <source>
        <dbReference type="EMBL" id="SPJ31888.1"/>
    </source>
</evidence>
<name>A0A2P9HA55_PARUW</name>
<dbReference type="NCBIfam" id="TIGR02552">
    <property type="entry name" value="LcrH_SycD"/>
    <property type="match status" value="1"/>
</dbReference>
<dbReference type="InterPro" id="IPR005415">
    <property type="entry name" value="T3SS_Ca_resp_chp_LcrH/SycD"/>
</dbReference>
<keyword evidence="2" id="KW-1185">Reference proteome</keyword>
<dbReference type="SUPFAM" id="SSF48452">
    <property type="entry name" value="TPR-like"/>
    <property type="match status" value="1"/>
</dbReference>
<dbReference type="Proteomes" id="UP000000529">
    <property type="component" value="Chromosome"/>
</dbReference>
<accession>A0A2P9HA55</accession>
<dbReference type="STRING" id="264201.pc1525"/>
<gene>
    <name evidence="1" type="ORF">PC_RS07315</name>
</gene>